<keyword evidence="1" id="KW-0812">Transmembrane</keyword>
<dbReference type="EMBL" id="AOHX01000033">
    <property type="protein sequence ID" value="ELY45671.1"/>
    <property type="molecule type" value="Genomic_DNA"/>
</dbReference>
<dbReference type="PANTHER" id="PTHR22911:SF137">
    <property type="entry name" value="SOLUTE CARRIER FAMILY 35 MEMBER G2-RELATED"/>
    <property type="match status" value="1"/>
</dbReference>
<evidence type="ECO:0000313" key="3">
    <source>
        <dbReference type="EMBL" id="ELY45671.1"/>
    </source>
</evidence>
<feature type="transmembrane region" description="Helical" evidence="1">
    <location>
        <begin position="159"/>
        <end position="175"/>
    </location>
</feature>
<evidence type="ECO:0000259" key="2">
    <source>
        <dbReference type="Pfam" id="PF00892"/>
    </source>
</evidence>
<keyword evidence="4" id="KW-1185">Reference proteome</keyword>
<evidence type="ECO:0000313" key="4">
    <source>
        <dbReference type="Proteomes" id="UP000011661"/>
    </source>
</evidence>
<reference evidence="3 4" key="1">
    <citation type="journal article" date="2014" name="PLoS Genet.">
        <title>Phylogenetically driven sequencing of extremely halophilic archaea reveals strategies for static and dynamic osmo-response.</title>
        <authorList>
            <person name="Becker E.A."/>
            <person name="Seitzer P.M."/>
            <person name="Tritt A."/>
            <person name="Larsen D."/>
            <person name="Krusor M."/>
            <person name="Yao A.I."/>
            <person name="Wu D."/>
            <person name="Madern D."/>
            <person name="Eisen J.A."/>
            <person name="Darling A.E."/>
            <person name="Facciotti M.T."/>
        </authorList>
    </citation>
    <scope>NUCLEOTIDE SEQUENCE [LARGE SCALE GENOMIC DNA]</scope>
    <source>
        <strain evidence="3 4">JCM 14089</strain>
    </source>
</reference>
<dbReference type="InterPro" id="IPR037185">
    <property type="entry name" value="EmrE-like"/>
</dbReference>
<dbReference type="PATRIC" id="fig|1230460.4.peg.1577"/>
<dbReference type="Proteomes" id="UP000011661">
    <property type="component" value="Unassembled WGS sequence"/>
</dbReference>
<name>L9W8T2_9EURY</name>
<evidence type="ECO:0000256" key="1">
    <source>
        <dbReference type="SAM" id="Phobius"/>
    </source>
</evidence>
<dbReference type="InterPro" id="IPR000620">
    <property type="entry name" value="EamA_dom"/>
</dbReference>
<feature type="transmembrane region" description="Helical" evidence="1">
    <location>
        <begin position="115"/>
        <end position="139"/>
    </location>
</feature>
<keyword evidence="1" id="KW-1133">Transmembrane helix</keyword>
<dbReference type="PANTHER" id="PTHR22911">
    <property type="entry name" value="ACYL-MALONYL CONDENSING ENZYME-RELATED"/>
    <property type="match status" value="1"/>
</dbReference>
<dbReference type="eggNOG" id="arCOG00272">
    <property type="taxonomic scope" value="Archaea"/>
</dbReference>
<feature type="transmembrane region" description="Helical" evidence="1">
    <location>
        <begin position="222"/>
        <end position="245"/>
    </location>
</feature>
<keyword evidence="1" id="KW-0472">Membrane</keyword>
<dbReference type="OrthoDB" id="282690at2157"/>
<gene>
    <name evidence="3" type="ORF">C495_07820</name>
</gene>
<dbReference type="Pfam" id="PF00892">
    <property type="entry name" value="EamA"/>
    <property type="match status" value="2"/>
</dbReference>
<protein>
    <recommendedName>
        <fullName evidence="2">EamA domain-containing protein</fullName>
    </recommendedName>
</protein>
<feature type="transmembrane region" description="Helical" evidence="1">
    <location>
        <begin position="71"/>
        <end position="94"/>
    </location>
</feature>
<dbReference type="STRING" id="1230460.C495_07820"/>
<dbReference type="RefSeq" id="WP_008161652.1">
    <property type="nucleotide sequence ID" value="NZ_AOHX01000033.1"/>
</dbReference>
<feature type="transmembrane region" description="Helical" evidence="1">
    <location>
        <begin position="252"/>
        <end position="272"/>
    </location>
</feature>
<feature type="transmembrane region" description="Helical" evidence="1">
    <location>
        <begin position="37"/>
        <end position="59"/>
    </location>
</feature>
<proteinExistence type="predicted"/>
<feature type="transmembrane region" description="Helical" evidence="1">
    <location>
        <begin position="278"/>
        <end position="296"/>
    </location>
</feature>
<feature type="transmembrane region" description="Helical" evidence="1">
    <location>
        <begin position="6"/>
        <end position="25"/>
    </location>
</feature>
<feature type="transmembrane region" description="Helical" evidence="1">
    <location>
        <begin position="187"/>
        <end position="210"/>
    </location>
</feature>
<dbReference type="GO" id="GO:0016020">
    <property type="term" value="C:membrane"/>
    <property type="evidence" value="ECO:0007669"/>
    <property type="project" value="InterPro"/>
</dbReference>
<dbReference type="SUPFAM" id="SSF103481">
    <property type="entry name" value="Multidrug resistance efflux transporter EmrE"/>
    <property type="match status" value="1"/>
</dbReference>
<dbReference type="AlphaFoldDB" id="L9W8T2"/>
<organism evidence="3 4">
    <name type="scientific">Natronorubrum sulfidifaciens JCM 14089</name>
    <dbReference type="NCBI Taxonomy" id="1230460"/>
    <lineage>
        <taxon>Archaea</taxon>
        <taxon>Methanobacteriati</taxon>
        <taxon>Methanobacteriota</taxon>
        <taxon>Stenosarchaea group</taxon>
        <taxon>Halobacteria</taxon>
        <taxon>Halobacteriales</taxon>
        <taxon>Natrialbaceae</taxon>
        <taxon>Natronorubrum</taxon>
    </lineage>
</organism>
<comment type="caution">
    <text evidence="3">The sequence shown here is derived from an EMBL/GenBank/DDBJ whole genome shotgun (WGS) entry which is preliminary data.</text>
</comment>
<feature type="domain" description="EamA" evidence="2">
    <location>
        <begin position="160"/>
        <end position="297"/>
    </location>
</feature>
<sequence>MTSATLEVLLLALIPAIFWGFTPIFDKRGMAAGGGSVQASLVVVVVDSAIYWLVIAAVYGRSAFSGLTLEVLAVFVFAGVVGTALGRITIFVGVDKVGASLNSTILSTRPLFATLIALAVLGEPLGPVTGVGIVVLVAGLAVLTASKGGDLAGWQPRDLLWPIAAAATFAVANVSRRYGMLETPISALEAVAINETAGLVALLAYVAAVGGRDVLAKPRASYTYFAGSGLLTTVAMLSLMAALGLEAGRIAIVDPLVATAPLFTLLFAAVLLRDLERVTKGVIVGAALVVIGAVLITL</sequence>
<accession>L9W8T2</accession>
<feature type="domain" description="EamA" evidence="2">
    <location>
        <begin position="9"/>
        <end position="144"/>
    </location>
</feature>